<keyword evidence="3" id="KW-1185">Reference proteome</keyword>
<sequence>MWVRRIGICDDHSFLHLEIAMYKKETGEGLLDFHFWSFLGMFIVPISWCASIPSKSVAV</sequence>
<proteinExistence type="predicted"/>
<dbReference type="AlphaFoldDB" id="A0AAI9ZSR0"/>
<evidence type="ECO:0000313" key="3">
    <source>
        <dbReference type="Proteomes" id="UP001243989"/>
    </source>
</evidence>
<accession>A0AAI9ZSR0</accession>
<keyword evidence="1" id="KW-0472">Membrane</keyword>
<gene>
    <name evidence="2" type="ORF">BDP81DRAFT_425365</name>
</gene>
<name>A0AAI9ZSR0_9PEZI</name>
<dbReference type="GeneID" id="85475071"/>
<comment type="caution">
    <text evidence="2">The sequence shown here is derived from an EMBL/GenBank/DDBJ whole genome shotgun (WGS) entry which is preliminary data.</text>
</comment>
<keyword evidence="1" id="KW-1133">Transmembrane helix</keyword>
<reference evidence="2" key="1">
    <citation type="submission" date="2021-06" db="EMBL/GenBank/DDBJ databases">
        <title>Comparative genomics, transcriptomics and evolutionary studies reveal genomic signatures of adaptation to plant cell wall in hemibiotrophic fungi.</title>
        <authorList>
            <consortium name="DOE Joint Genome Institute"/>
            <person name="Baroncelli R."/>
            <person name="Diaz J.F."/>
            <person name="Benocci T."/>
            <person name="Peng M."/>
            <person name="Battaglia E."/>
            <person name="Haridas S."/>
            <person name="Andreopoulos W."/>
            <person name="Labutti K."/>
            <person name="Pangilinan J."/>
            <person name="Floch G.L."/>
            <person name="Makela M.R."/>
            <person name="Henrissat B."/>
            <person name="Grigoriev I.V."/>
            <person name="Crouch J.A."/>
            <person name="De Vries R.P."/>
            <person name="Sukno S.A."/>
            <person name="Thon M.R."/>
        </authorList>
    </citation>
    <scope>NUCLEOTIDE SEQUENCE</scope>
    <source>
        <strain evidence="2">CBS 102054</strain>
    </source>
</reference>
<evidence type="ECO:0008006" key="4">
    <source>
        <dbReference type="Google" id="ProtNLM"/>
    </source>
</evidence>
<organism evidence="2 3">
    <name type="scientific">Colletotrichum phormii</name>
    <dbReference type="NCBI Taxonomy" id="359342"/>
    <lineage>
        <taxon>Eukaryota</taxon>
        <taxon>Fungi</taxon>
        <taxon>Dikarya</taxon>
        <taxon>Ascomycota</taxon>
        <taxon>Pezizomycotina</taxon>
        <taxon>Sordariomycetes</taxon>
        <taxon>Hypocreomycetidae</taxon>
        <taxon>Glomerellales</taxon>
        <taxon>Glomerellaceae</taxon>
        <taxon>Colletotrichum</taxon>
        <taxon>Colletotrichum acutatum species complex</taxon>
    </lineage>
</organism>
<protein>
    <recommendedName>
        <fullName evidence="4">Transmembrane protein</fullName>
    </recommendedName>
</protein>
<dbReference type="RefSeq" id="XP_060446111.1">
    <property type="nucleotide sequence ID" value="XM_060590209.1"/>
</dbReference>
<dbReference type="Proteomes" id="UP001243989">
    <property type="component" value="Unassembled WGS sequence"/>
</dbReference>
<evidence type="ECO:0000313" key="2">
    <source>
        <dbReference type="EMBL" id="KAK1637504.1"/>
    </source>
</evidence>
<feature type="transmembrane region" description="Helical" evidence="1">
    <location>
        <begin position="33"/>
        <end position="52"/>
    </location>
</feature>
<dbReference type="EMBL" id="JAHMHQ010000008">
    <property type="protein sequence ID" value="KAK1637504.1"/>
    <property type="molecule type" value="Genomic_DNA"/>
</dbReference>
<keyword evidence="1" id="KW-0812">Transmembrane</keyword>
<evidence type="ECO:0000256" key="1">
    <source>
        <dbReference type="SAM" id="Phobius"/>
    </source>
</evidence>